<proteinExistence type="predicted"/>
<gene>
    <name evidence="1" type="ORF">LXN57_32425</name>
</gene>
<sequence>MRKLGTTDRPDAYAHEVIQQIIPDTLPYQIGTPTMFGFTDFNGRRLGDNAPEVMFSLVLNAAWAPVWASGHGGLTFGHLSVRHPGLSTGMYAWHHVGGRTRARSPETVALPRVFAVPRSAGVPDPRTASSAPGGVT</sequence>
<comment type="caution">
    <text evidence="1">The sequence shown here is derived from an EMBL/GenBank/DDBJ whole genome shotgun (WGS) entry which is preliminary data.</text>
</comment>
<organism evidence="1 2">
    <name type="scientific">Paractinoplanes hotanensis</name>
    <dbReference type="NCBI Taxonomy" id="2906497"/>
    <lineage>
        <taxon>Bacteria</taxon>
        <taxon>Bacillati</taxon>
        <taxon>Actinomycetota</taxon>
        <taxon>Actinomycetes</taxon>
        <taxon>Micromonosporales</taxon>
        <taxon>Micromonosporaceae</taxon>
        <taxon>Paractinoplanes</taxon>
    </lineage>
</organism>
<evidence type="ECO:0000313" key="1">
    <source>
        <dbReference type="EMBL" id="MCM4082284.1"/>
    </source>
</evidence>
<dbReference type="RefSeq" id="WP_251802001.1">
    <property type="nucleotide sequence ID" value="NZ_JAMQOL010000047.1"/>
</dbReference>
<reference evidence="1 2" key="1">
    <citation type="submission" date="2022-06" db="EMBL/GenBank/DDBJ databases">
        <title>Actinoplanes abujensis sp. nov., isolated from Nigerian arid soil.</title>
        <authorList>
            <person name="Ding P."/>
        </authorList>
    </citation>
    <scope>NUCLEOTIDE SEQUENCE [LARGE SCALE GENOMIC DNA]</scope>
    <source>
        <strain evidence="2">TRM88002</strain>
    </source>
</reference>
<protein>
    <submittedName>
        <fullName evidence="1">Uncharacterized protein</fullName>
    </submittedName>
</protein>
<dbReference type="EMBL" id="JAMQOL010000047">
    <property type="protein sequence ID" value="MCM4082284.1"/>
    <property type="molecule type" value="Genomic_DNA"/>
</dbReference>
<dbReference type="Proteomes" id="UP001523216">
    <property type="component" value="Unassembled WGS sequence"/>
</dbReference>
<keyword evidence="2" id="KW-1185">Reference proteome</keyword>
<accession>A0ABT0Y8C3</accession>
<evidence type="ECO:0000313" key="2">
    <source>
        <dbReference type="Proteomes" id="UP001523216"/>
    </source>
</evidence>
<name>A0ABT0Y8C3_9ACTN</name>